<dbReference type="Proteomes" id="UP000663852">
    <property type="component" value="Unassembled WGS sequence"/>
</dbReference>
<proteinExistence type="inferred from homology"/>
<evidence type="ECO:0000256" key="1">
    <source>
        <dbReference type="ARBA" id="ARBA00004123"/>
    </source>
</evidence>
<evidence type="ECO:0000313" key="12">
    <source>
        <dbReference type="EMBL" id="CAF1525517.1"/>
    </source>
</evidence>
<evidence type="ECO:0000256" key="5">
    <source>
        <dbReference type="ARBA" id="ARBA00023015"/>
    </source>
</evidence>
<keyword evidence="13" id="KW-1185">Reference proteome</keyword>
<sequence>MDISNEQSIYNQGSKSVVNKSDIIKKIIEYKCAAPSAFAWEIREHLIREMNYNLEDLPNVSAIHRILQNLDLTLKNMNSEEKPQVNETNREYYQALVDHLKANNRLESDLFKVQNEPMILTKQQKDTLEEVFNVTHYPDLHQREKLGIRLNLHEAKIQVEMKIFI</sequence>
<keyword evidence="8 9" id="KW-0539">Nucleus</keyword>
<keyword evidence="5" id="KW-0805">Transcription regulation</keyword>
<protein>
    <recommendedName>
        <fullName evidence="10">Paired domain-containing protein</fullName>
    </recommendedName>
</protein>
<dbReference type="OrthoDB" id="6159439at2759"/>
<dbReference type="SUPFAM" id="SSF46689">
    <property type="entry name" value="Homeodomain-like"/>
    <property type="match status" value="2"/>
</dbReference>
<reference evidence="11" key="1">
    <citation type="submission" date="2021-02" db="EMBL/GenBank/DDBJ databases">
        <authorList>
            <person name="Nowell W R."/>
        </authorList>
    </citation>
    <scope>NUCLEOTIDE SEQUENCE</scope>
</reference>
<gene>
    <name evidence="12" type="ORF">EDS130_LOCUS44173</name>
    <name evidence="11" type="ORF">XAT740_LOCUS40562</name>
</gene>
<dbReference type="InterPro" id="IPR043565">
    <property type="entry name" value="PAX_fam"/>
</dbReference>
<dbReference type="PANTHER" id="PTHR45636">
    <property type="entry name" value="PAIRED BOX PROTEIN PAX-6-RELATED-RELATED"/>
    <property type="match status" value="1"/>
</dbReference>
<evidence type="ECO:0000256" key="9">
    <source>
        <dbReference type="RuleBase" id="RU000682"/>
    </source>
</evidence>
<keyword evidence="3" id="KW-0217">Developmental protein</keyword>
<keyword evidence="4" id="KW-0563">Paired box</keyword>
<evidence type="ECO:0000256" key="7">
    <source>
        <dbReference type="ARBA" id="ARBA00023163"/>
    </source>
</evidence>
<comment type="similarity">
    <text evidence="2">Belongs to the paired homeobox family.</text>
</comment>
<keyword evidence="9" id="KW-0371">Homeobox</keyword>
<dbReference type="InterPro" id="IPR036388">
    <property type="entry name" value="WH-like_DNA-bd_sf"/>
</dbReference>
<dbReference type="Pfam" id="PF00046">
    <property type="entry name" value="Homeodomain"/>
    <property type="match status" value="1"/>
</dbReference>
<dbReference type="EMBL" id="CAJNOJ010000815">
    <property type="protein sequence ID" value="CAF1525517.1"/>
    <property type="molecule type" value="Genomic_DNA"/>
</dbReference>
<organism evidence="11 13">
    <name type="scientific">Adineta ricciae</name>
    <name type="common">Rotifer</name>
    <dbReference type="NCBI Taxonomy" id="249248"/>
    <lineage>
        <taxon>Eukaryota</taxon>
        <taxon>Metazoa</taxon>
        <taxon>Spiralia</taxon>
        <taxon>Gnathifera</taxon>
        <taxon>Rotifera</taxon>
        <taxon>Eurotatoria</taxon>
        <taxon>Bdelloidea</taxon>
        <taxon>Adinetida</taxon>
        <taxon>Adinetidae</taxon>
        <taxon>Adineta</taxon>
    </lineage>
</organism>
<keyword evidence="6 9" id="KW-0238">DNA-binding</keyword>
<evidence type="ECO:0000313" key="11">
    <source>
        <dbReference type="EMBL" id="CAF1517039.1"/>
    </source>
</evidence>
<evidence type="ECO:0000256" key="2">
    <source>
        <dbReference type="ARBA" id="ARBA00005733"/>
    </source>
</evidence>
<feature type="domain" description="Paired" evidence="10">
    <location>
        <begin position="1"/>
        <end position="70"/>
    </location>
</feature>
<dbReference type="AlphaFoldDB" id="A0A815UK12"/>
<dbReference type="Gene3D" id="1.10.10.10">
    <property type="entry name" value="Winged helix-like DNA-binding domain superfamily/Winged helix DNA-binding domain"/>
    <property type="match status" value="1"/>
</dbReference>
<keyword evidence="7" id="KW-0804">Transcription</keyword>
<dbReference type="InterPro" id="IPR009057">
    <property type="entry name" value="Homeodomain-like_sf"/>
</dbReference>
<evidence type="ECO:0000256" key="6">
    <source>
        <dbReference type="ARBA" id="ARBA00023125"/>
    </source>
</evidence>
<accession>A0A815UK12</accession>
<dbReference type="Proteomes" id="UP000663828">
    <property type="component" value="Unassembled WGS sequence"/>
</dbReference>
<dbReference type="InterPro" id="IPR001356">
    <property type="entry name" value="HD"/>
</dbReference>
<dbReference type="EMBL" id="CAJNOR010004627">
    <property type="protein sequence ID" value="CAF1517039.1"/>
    <property type="molecule type" value="Genomic_DNA"/>
</dbReference>
<comment type="subcellular location">
    <subcellularLocation>
        <location evidence="1 9">Nucleus</location>
    </subcellularLocation>
</comment>
<dbReference type="CDD" id="cd00086">
    <property type="entry name" value="homeodomain"/>
    <property type="match status" value="1"/>
</dbReference>
<dbReference type="PANTHER" id="PTHR45636:SF41">
    <property type="entry name" value="PAIRED BOX PROTEIN PAX-6-RELATED"/>
    <property type="match status" value="1"/>
</dbReference>
<dbReference type="Gene3D" id="1.10.10.60">
    <property type="entry name" value="Homeodomain-like"/>
    <property type="match status" value="1"/>
</dbReference>
<comment type="caution">
    <text evidence="11">The sequence shown here is derived from an EMBL/GenBank/DDBJ whole genome shotgun (WGS) entry which is preliminary data.</text>
</comment>
<evidence type="ECO:0000256" key="8">
    <source>
        <dbReference type="ARBA" id="ARBA00023242"/>
    </source>
</evidence>
<dbReference type="GO" id="GO:0000981">
    <property type="term" value="F:DNA-binding transcription factor activity, RNA polymerase II-specific"/>
    <property type="evidence" value="ECO:0007669"/>
    <property type="project" value="TreeGrafter"/>
</dbReference>
<evidence type="ECO:0000256" key="3">
    <source>
        <dbReference type="ARBA" id="ARBA00022473"/>
    </source>
</evidence>
<dbReference type="PROSITE" id="PS51057">
    <property type="entry name" value="PAIRED_2"/>
    <property type="match status" value="1"/>
</dbReference>
<evidence type="ECO:0000259" key="10">
    <source>
        <dbReference type="PROSITE" id="PS51057"/>
    </source>
</evidence>
<dbReference type="GO" id="GO:0000978">
    <property type="term" value="F:RNA polymerase II cis-regulatory region sequence-specific DNA binding"/>
    <property type="evidence" value="ECO:0007669"/>
    <property type="project" value="TreeGrafter"/>
</dbReference>
<evidence type="ECO:0000256" key="4">
    <source>
        <dbReference type="ARBA" id="ARBA00022724"/>
    </source>
</evidence>
<name>A0A815UK12_ADIRI</name>
<evidence type="ECO:0000313" key="13">
    <source>
        <dbReference type="Proteomes" id="UP000663828"/>
    </source>
</evidence>
<dbReference type="InterPro" id="IPR001523">
    <property type="entry name" value="Paired_dom"/>
</dbReference>
<dbReference type="GO" id="GO:0005634">
    <property type="term" value="C:nucleus"/>
    <property type="evidence" value="ECO:0007669"/>
    <property type="project" value="UniProtKB-SubCell"/>
</dbReference>
<dbReference type="Pfam" id="PF00292">
    <property type="entry name" value="PAX"/>
    <property type="match status" value="1"/>
</dbReference>